<proteinExistence type="predicted"/>
<reference evidence="1" key="2">
    <citation type="submission" date="2021-04" db="EMBL/GenBank/DDBJ databases">
        <authorList>
            <person name="Gilroy R."/>
        </authorList>
    </citation>
    <scope>NUCLEOTIDE SEQUENCE</scope>
    <source>
        <strain evidence="1">USAMLcec2-132</strain>
    </source>
</reference>
<name>A0A9D2NCY5_9FIRM</name>
<dbReference type="EMBL" id="DWWS01000021">
    <property type="protein sequence ID" value="HJC23156.1"/>
    <property type="molecule type" value="Genomic_DNA"/>
</dbReference>
<evidence type="ECO:0000313" key="2">
    <source>
        <dbReference type="Proteomes" id="UP000823891"/>
    </source>
</evidence>
<gene>
    <name evidence="1" type="ORF">H9761_05555</name>
</gene>
<comment type="caution">
    <text evidence="1">The sequence shown here is derived from an EMBL/GenBank/DDBJ whole genome shotgun (WGS) entry which is preliminary data.</text>
</comment>
<dbReference type="Pfam" id="PF13151">
    <property type="entry name" value="DUF3990"/>
    <property type="match status" value="1"/>
</dbReference>
<protein>
    <submittedName>
        <fullName evidence="1">DUF3990 domain-containing protein</fullName>
    </submittedName>
</protein>
<dbReference type="AlphaFoldDB" id="A0A9D2NCY5"/>
<accession>A0A9D2NCY5</accession>
<reference evidence="1" key="1">
    <citation type="journal article" date="2021" name="PeerJ">
        <title>Extensive microbial diversity within the chicken gut microbiome revealed by metagenomics and culture.</title>
        <authorList>
            <person name="Gilroy R."/>
            <person name="Ravi A."/>
            <person name="Getino M."/>
            <person name="Pursley I."/>
            <person name="Horton D.L."/>
            <person name="Alikhan N.F."/>
            <person name="Baker D."/>
            <person name="Gharbi K."/>
            <person name="Hall N."/>
            <person name="Watson M."/>
            <person name="Adriaenssens E.M."/>
            <person name="Foster-Nyarko E."/>
            <person name="Jarju S."/>
            <person name="Secka A."/>
            <person name="Antonio M."/>
            <person name="Oren A."/>
            <person name="Chaudhuri R.R."/>
            <person name="La Ragione R."/>
            <person name="Hildebrand F."/>
            <person name="Pallen M.J."/>
        </authorList>
    </citation>
    <scope>NUCLEOTIDE SEQUENCE</scope>
    <source>
        <strain evidence="1">USAMLcec2-132</strain>
    </source>
</reference>
<dbReference type="Proteomes" id="UP000823891">
    <property type="component" value="Unassembled WGS sequence"/>
</dbReference>
<evidence type="ECO:0000313" key="1">
    <source>
        <dbReference type="EMBL" id="HJC23156.1"/>
    </source>
</evidence>
<organism evidence="1 2">
    <name type="scientific">Candidatus Eisenbergiella merdavium</name>
    <dbReference type="NCBI Taxonomy" id="2838551"/>
    <lineage>
        <taxon>Bacteria</taxon>
        <taxon>Bacillati</taxon>
        <taxon>Bacillota</taxon>
        <taxon>Clostridia</taxon>
        <taxon>Lachnospirales</taxon>
        <taxon>Lachnospiraceae</taxon>
        <taxon>Eisenbergiella</taxon>
    </lineage>
</organism>
<dbReference type="InterPro" id="IPR025051">
    <property type="entry name" value="DUF3990"/>
</dbReference>
<sequence length="157" mass="18720">MILYHGSYLEIQTPDLIHSRKNVDFGRGFYTTPIYEQAVKWCEKFKRRNKSGIVSRYNFDETAYKQLKVLTFDSYSEEWLDFILHCRKGKDSTDYDIVIGGVANDKVFNTVELYFDHLIDKQEAIRRLRYEKPNLQICLRTQRALDGYLHYEGSERI</sequence>